<evidence type="ECO:0000313" key="1">
    <source>
        <dbReference type="EMBL" id="MBB6110449.1"/>
    </source>
</evidence>
<dbReference type="Proteomes" id="UP000548326">
    <property type="component" value="Unassembled WGS sequence"/>
</dbReference>
<organism evidence="2 4">
    <name type="scientific">Mucilaginibacter lappiensis</name>
    <dbReference type="NCBI Taxonomy" id="354630"/>
    <lineage>
        <taxon>Bacteria</taxon>
        <taxon>Pseudomonadati</taxon>
        <taxon>Bacteroidota</taxon>
        <taxon>Sphingobacteriia</taxon>
        <taxon>Sphingobacteriales</taxon>
        <taxon>Sphingobacteriaceae</taxon>
        <taxon>Mucilaginibacter</taxon>
    </lineage>
</organism>
<dbReference type="EMBL" id="JACHCB010000007">
    <property type="protein sequence ID" value="MBB6110449.1"/>
    <property type="molecule type" value="Genomic_DNA"/>
</dbReference>
<accession>A0A1N7A632</accession>
<name>A0A1N7A632_9SPHI</name>
<dbReference type="STRING" id="354630.SAMN05421821_106256"/>
<dbReference type="OrthoDB" id="770454at2"/>
<comment type="caution">
    <text evidence="2">The sequence shown here is derived from an EMBL/GenBank/DDBJ whole genome shotgun (WGS) entry which is preliminary data.</text>
</comment>
<keyword evidence="3" id="KW-1185">Reference proteome</keyword>
<sequence>MDIQAEKLSLLQTILNSNDEGLIMDVKAFLSGRKADWFDELGTEQQKDILESISEADRGETVPHAEVVKLFGKWGLK</sequence>
<dbReference type="RefSeq" id="WP_076373959.1">
    <property type="nucleotide sequence ID" value="NZ_FTMG01000006.1"/>
</dbReference>
<proteinExistence type="predicted"/>
<gene>
    <name evidence="2" type="ORF">HDF22_002566</name>
    <name evidence="1" type="ORF">HDF23_003205</name>
</gene>
<reference evidence="3 4" key="1">
    <citation type="submission" date="2020-08" db="EMBL/GenBank/DDBJ databases">
        <title>Genomic Encyclopedia of Type Strains, Phase IV (KMG-V): Genome sequencing to study the core and pangenomes of soil and plant-associated prokaryotes.</title>
        <authorList>
            <person name="Whitman W."/>
        </authorList>
    </citation>
    <scope>NUCLEOTIDE SEQUENCE [LARGE SCALE GENOMIC DNA]</scope>
    <source>
        <strain evidence="1 3">ANJLi2</strain>
        <strain evidence="2 4">MP601</strain>
    </source>
</reference>
<dbReference type="EMBL" id="JACHCA010000006">
    <property type="protein sequence ID" value="MBB6128445.1"/>
    <property type="molecule type" value="Genomic_DNA"/>
</dbReference>
<dbReference type="AlphaFoldDB" id="A0A1N7A632"/>
<dbReference type="Proteomes" id="UP000541583">
    <property type="component" value="Unassembled WGS sequence"/>
</dbReference>
<evidence type="ECO:0000313" key="3">
    <source>
        <dbReference type="Proteomes" id="UP000541583"/>
    </source>
</evidence>
<evidence type="ECO:0000313" key="2">
    <source>
        <dbReference type="EMBL" id="MBB6128445.1"/>
    </source>
</evidence>
<evidence type="ECO:0000313" key="4">
    <source>
        <dbReference type="Proteomes" id="UP000548326"/>
    </source>
</evidence>
<protein>
    <submittedName>
        <fullName evidence="2">Uncharacterized protein</fullName>
    </submittedName>
</protein>